<organism evidence="1 2">
    <name type="scientific">Tritrichomonas musculus</name>
    <dbReference type="NCBI Taxonomy" id="1915356"/>
    <lineage>
        <taxon>Eukaryota</taxon>
        <taxon>Metamonada</taxon>
        <taxon>Parabasalia</taxon>
        <taxon>Tritrichomonadida</taxon>
        <taxon>Tritrichomonadidae</taxon>
        <taxon>Tritrichomonas</taxon>
    </lineage>
</organism>
<proteinExistence type="predicted"/>
<accession>A0ABR2KC56</accession>
<keyword evidence="2" id="KW-1185">Reference proteome</keyword>
<comment type="caution">
    <text evidence="1">The sequence shown here is derived from an EMBL/GenBank/DDBJ whole genome shotgun (WGS) entry which is preliminary data.</text>
</comment>
<gene>
    <name evidence="1" type="ORF">M9Y10_039528</name>
</gene>
<name>A0ABR2KC56_9EUKA</name>
<protein>
    <submittedName>
        <fullName evidence="1">Uncharacterized protein</fullName>
    </submittedName>
</protein>
<evidence type="ECO:0000313" key="2">
    <source>
        <dbReference type="Proteomes" id="UP001470230"/>
    </source>
</evidence>
<dbReference type="Proteomes" id="UP001470230">
    <property type="component" value="Unassembled WGS sequence"/>
</dbReference>
<sequence length="193" mass="22015">MSTNVYNRLLEDSVKKKQRIIYSEKFERNPEVMEQWEKKLLACNYLSIPRLNCNGPILQTTRDKKESTRSKGHSSLPGFDVITNCAPSSSSFMSFPPHQMRTVKMESGRTVTSSIAKKVPKSRNDFTSAEQVKLPKLRKTKKIDMYSHESIMSDPNMNGVESFPLPPFSLPKGFEMVPCKSSLIAFYDMQGTY</sequence>
<reference evidence="1 2" key="1">
    <citation type="submission" date="2024-04" db="EMBL/GenBank/DDBJ databases">
        <title>Tritrichomonas musculus Genome.</title>
        <authorList>
            <person name="Alves-Ferreira E."/>
            <person name="Grigg M."/>
            <person name="Lorenzi H."/>
            <person name="Galac M."/>
        </authorList>
    </citation>
    <scope>NUCLEOTIDE SEQUENCE [LARGE SCALE GENOMIC DNA]</scope>
    <source>
        <strain evidence="1 2">EAF2021</strain>
    </source>
</reference>
<evidence type="ECO:0000313" key="1">
    <source>
        <dbReference type="EMBL" id="KAK8888451.1"/>
    </source>
</evidence>
<dbReference type="EMBL" id="JAPFFF010000006">
    <property type="protein sequence ID" value="KAK8888451.1"/>
    <property type="molecule type" value="Genomic_DNA"/>
</dbReference>